<dbReference type="SUPFAM" id="SSF48403">
    <property type="entry name" value="Ankyrin repeat"/>
    <property type="match status" value="1"/>
</dbReference>
<dbReference type="Gene3D" id="3.40.50.1580">
    <property type="entry name" value="Nucleoside phosphorylase domain"/>
    <property type="match status" value="1"/>
</dbReference>
<comment type="caution">
    <text evidence="5">The sequence shown here is derived from an EMBL/GenBank/DDBJ whole genome shotgun (WGS) entry which is preliminary data.</text>
</comment>
<dbReference type="SUPFAM" id="SSF52540">
    <property type="entry name" value="P-loop containing nucleoside triphosphate hydrolases"/>
    <property type="match status" value="1"/>
</dbReference>
<dbReference type="Gene3D" id="3.40.50.300">
    <property type="entry name" value="P-loop containing nucleotide triphosphate hydrolases"/>
    <property type="match status" value="1"/>
</dbReference>
<feature type="domain" description="Nephrocystin 3-like N-terminal" evidence="4">
    <location>
        <begin position="326"/>
        <end position="500"/>
    </location>
</feature>
<proteinExistence type="predicted"/>
<dbReference type="GO" id="GO:0009116">
    <property type="term" value="P:nucleoside metabolic process"/>
    <property type="evidence" value="ECO:0007669"/>
    <property type="project" value="InterPro"/>
</dbReference>
<dbReference type="AlphaFoldDB" id="A0A9W8W409"/>
<dbReference type="GO" id="GO:0003824">
    <property type="term" value="F:catalytic activity"/>
    <property type="evidence" value="ECO:0007669"/>
    <property type="project" value="InterPro"/>
</dbReference>
<evidence type="ECO:0008006" key="7">
    <source>
        <dbReference type="Google" id="ProtNLM"/>
    </source>
</evidence>
<dbReference type="OrthoDB" id="194358at2759"/>
<dbReference type="Pfam" id="PF12796">
    <property type="entry name" value="Ank_2"/>
    <property type="match status" value="3"/>
</dbReference>
<dbReference type="PROSITE" id="PS50297">
    <property type="entry name" value="ANK_REP_REGION"/>
    <property type="match status" value="2"/>
</dbReference>
<keyword evidence="6" id="KW-1185">Reference proteome</keyword>
<feature type="repeat" description="ANK" evidence="2">
    <location>
        <begin position="1077"/>
        <end position="1109"/>
    </location>
</feature>
<organism evidence="5 6">
    <name type="scientific">Fusarium piperis</name>
    <dbReference type="NCBI Taxonomy" id="1435070"/>
    <lineage>
        <taxon>Eukaryota</taxon>
        <taxon>Fungi</taxon>
        <taxon>Dikarya</taxon>
        <taxon>Ascomycota</taxon>
        <taxon>Pezizomycotina</taxon>
        <taxon>Sordariomycetes</taxon>
        <taxon>Hypocreomycetidae</taxon>
        <taxon>Hypocreales</taxon>
        <taxon>Nectriaceae</taxon>
        <taxon>Fusarium</taxon>
        <taxon>Fusarium solani species complex</taxon>
    </lineage>
</organism>
<dbReference type="PROSITE" id="PS50088">
    <property type="entry name" value="ANK_REPEAT"/>
    <property type="match status" value="3"/>
</dbReference>
<dbReference type="InterPro" id="IPR002110">
    <property type="entry name" value="Ankyrin_rpt"/>
</dbReference>
<accession>A0A9W8W409</accession>
<evidence type="ECO:0000256" key="1">
    <source>
        <dbReference type="ARBA" id="ARBA00022737"/>
    </source>
</evidence>
<dbReference type="EMBL" id="JAPEUR010000510">
    <property type="protein sequence ID" value="KAJ4308618.1"/>
    <property type="molecule type" value="Genomic_DNA"/>
</dbReference>
<evidence type="ECO:0000313" key="5">
    <source>
        <dbReference type="EMBL" id="KAJ4308618.1"/>
    </source>
</evidence>
<dbReference type="InterPro" id="IPR027417">
    <property type="entry name" value="P-loop_NTPase"/>
</dbReference>
<dbReference type="InterPro" id="IPR036770">
    <property type="entry name" value="Ankyrin_rpt-contain_sf"/>
</dbReference>
<reference evidence="5" key="1">
    <citation type="submission" date="2022-10" db="EMBL/GenBank/DDBJ databases">
        <title>Tapping the CABI collections for fungal endophytes: first genome assemblies for Collariella, Neodidymelliopsis, Ascochyta clinopodiicola, Didymella pomorum, Didymosphaeria variabile, Neocosmospora piperis and Neocucurbitaria cava.</title>
        <authorList>
            <person name="Hill R."/>
        </authorList>
    </citation>
    <scope>NUCLEOTIDE SEQUENCE</scope>
    <source>
        <strain evidence="5">IMI 366586</strain>
    </source>
</reference>
<protein>
    <recommendedName>
        <fullName evidence="7">Nucleoside phosphorylase domain-containing protein</fullName>
    </recommendedName>
</protein>
<dbReference type="Gene3D" id="1.25.40.20">
    <property type="entry name" value="Ankyrin repeat-containing domain"/>
    <property type="match status" value="1"/>
</dbReference>
<dbReference type="PANTHER" id="PTHR46082">
    <property type="entry name" value="ATP/GTP-BINDING PROTEIN-RELATED"/>
    <property type="match status" value="1"/>
</dbReference>
<dbReference type="SUPFAM" id="SSF53167">
    <property type="entry name" value="Purine and uridine phosphorylases"/>
    <property type="match status" value="1"/>
</dbReference>
<feature type="repeat" description="ANK" evidence="2">
    <location>
        <begin position="914"/>
        <end position="946"/>
    </location>
</feature>
<feature type="domain" description="Nucleoside phosphorylase" evidence="3">
    <location>
        <begin position="21"/>
        <end position="272"/>
    </location>
</feature>
<feature type="repeat" description="ANK" evidence="2">
    <location>
        <begin position="881"/>
        <end position="913"/>
    </location>
</feature>
<dbReference type="InterPro" id="IPR056884">
    <property type="entry name" value="NPHP3-like_N"/>
</dbReference>
<dbReference type="Pfam" id="PF01048">
    <property type="entry name" value="PNP_UDP_1"/>
    <property type="match status" value="1"/>
</dbReference>
<evidence type="ECO:0000256" key="2">
    <source>
        <dbReference type="PROSITE-ProRule" id="PRU00023"/>
    </source>
</evidence>
<sequence length="1125" mass="126299">MAAARAMLDEVHGDLPQDANDKNTYMLGSIGPHNIVIACLPNGHYGTNNAASVSTNLLRSFPSIHKGFMVGIGGGVPSRADIRLGDVVVGTRVMQYDLCKLVDGDIQRTAHAKTPNYSLQTAVSNLRSKHELEASRVPTILQDMATKYPEYDHPASPDRLFLATYKHDPQFSSCSSCDQSKVLPKSTRMPNHPKIHHGAIASGNQVMKDSVARDDIARKLDIICFEMEAAGLMDVLPCLPIRGICDYADSHKSKEWQKYAAATAAAYAKELIETLPANSEILEISCVANSPLQDALPNRRQLLLESFQFEQINSRKISIKTAHSKTCHWFLKHPQYLEWLDPQKHAQHHGFLWIRGKPGAGKSTIMKFIYLKTKRKKSQMHAITASFFFHARGEYLEKSIAGMYRSLLLQLLEGYPDLQEVLDDTDLVPRGQNECPPLNILKDLFHNAVSNLGERFFSCFVDALDECDEQQVMEMIHSFEDLAEDCAAKGVRFQICFSSRHYPYIRIRHGIEITLEHQQGHSEDMDNYIQHNLRIRDTFLAEELRPQMLNKAAGVFLWVVLVVDILNKENQRGRLALRKRLAEIPSGLSELFKDILRRDKDNMEDLLLCILWILCAKRPLRPEEYYHALWSGLALKDLVDPEMPDVTVSDSSECVESYVITSSKGLAEITKAKTSTVQFIHESVRDFLVKDEGLQELWPDLGFDWQTSGHERLKQCCSMYINHELVRALVGNFGPVPASDDLLKASKHYPFLEYASQHVLYHSDAAAQEIPQGEFLSLTSTPDWVNTINLFERFKIRKYSPTASLIYILADKGFSTLIRTWLQNNPNINIRGERFEYPLFAALANGHKEAFAAILNSTPSICGGVDTVAGFGSKKGFVAHKDQTPLTWAAQEGQIEILRLLLQRGADIDEIDLQCYTPLMQASKAGHQAAVSFLIKKGAAVETSYARTAMSLALDNGHLATLKVLIEANVHWDPDPERLQTELREASLWGNEEMVKFLVEQQVEIHAQDPRGNTALSLALENNHIATSRLLIKANADHGLDPEYLQARLRRASETGYEDTVKFLIAGKVEVDARDINNHTALSRASENGHLAIVKLLIQSGAQINTDVKPALTQASRQGKAMWKW</sequence>
<keyword evidence="1" id="KW-0677">Repeat</keyword>
<evidence type="ECO:0000259" key="3">
    <source>
        <dbReference type="Pfam" id="PF01048"/>
    </source>
</evidence>
<dbReference type="Pfam" id="PF24883">
    <property type="entry name" value="NPHP3_N"/>
    <property type="match status" value="1"/>
</dbReference>
<evidence type="ECO:0000259" key="4">
    <source>
        <dbReference type="Pfam" id="PF24883"/>
    </source>
</evidence>
<gene>
    <name evidence="5" type="ORF">N0V84_011995</name>
</gene>
<dbReference type="PANTHER" id="PTHR46082:SF11">
    <property type="entry name" value="AAA+ ATPASE DOMAIN-CONTAINING PROTEIN-RELATED"/>
    <property type="match status" value="1"/>
</dbReference>
<dbReference type="InterPro" id="IPR053137">
    <property type="entry name" value="NLR-like"/>
</dbReference>
<name>A0A9W8W409_9HYPO</name>
<dbReference type="Proteomes" id="UP001140502">
    <property type="component" value="Unassembled WGS sequence"/>
</dbReference>
<evidence type="ECO:0000313" key="6">
    <source>
        <dbReference type="Proteomes" id="UP001140502"/>
    </source>
</evidence>
<keyword evidence="2" id="KW-0040">ANK repeat</keyword>
<dbReference type="SMART" id="SM00248">
    <property type="entry name" value="ANK"/>
    <property type="match status" value="10"/>
</dbReference>
<dbReference type="InterPro" id="IPR035994">
    <property type="entry name" value="Nucleoside_phosphorylase_sf"/>
</dbReference>
<dbReference type="InterPro" id="IPR000845">
    <property type="entry name" value="Nucleoside_phosphorylase_d"/>
</dbReference>